<accession>A0A1B7VLF0</accession>
<reference evidence="9 10" key="1">
    <citation type="submission" date="2015-09" db="EMBL/GenBank/DDBJ databases">
        <title>Whole genome shotgun sequence assembly of Aphanizomenon flos-aquae UKL13.</title>
        <authorList>
            <person name="Driscoll C."/>
        </authorList>
    </citation>
    <scope>NUCLEOTIDE SEQUENCE [LARGE SCALE GENOMIC DNA]</scope>
    <source>
        <strain evidence="9">MDT13</strain>
    </source>
</reference>
<feature type="domain" description="PIN" evidence="8">
    <location>
        <begin position="4"/>
        <end position="133"/>
    </location>
</feature>
<evidence type="ECO:0000256" key="2">
    <source>
        <dbReference type="ARBA" id="ARBA00022649"/>
    </source>
</evidence>
<evidence type="ECO:0000256" key="5">
    <source>
        <dbReference type="ARBA" id="ARBA00022801"/>
    </source>
</evidence>
<dbReference type="Proteomes" id="UP000092382">
    <property type="component" value="Unassembled WGS sequence"/>
</dbReference>
<evidence type="ECO:0000256" key="1">
    <source>
        <dbReference type="ARBA" id="ARBA00001946"/>
    </source>
</evidence>
<evidence type="ECO:0000259" key="8">
    <source>
        <dbReference type="Pfam" id="PF01850"/>
    </source>
</evidence>
<dbReference type="PANTHER" id="PTHR33653:SF1">
    <property type="entry name" value="RIBONUCLEASE VAPC2"/>
    <property type="match status" value="1"/>
</dbReference>
<dbReference type="PATRIC" id="fig|1710894.3.peg.2335"/>
<evidence type="ECO:0000313" key="9">
    <source>
        <dbReference type="EMBL" id="OBQ20532.1"/>
    </source>
</evidence>
<sequence>MSIYILDTNTVTLLQYENNQIIQRIRAVGNSSIFVTTITLEEQLKGRLAIINKCNSNKNLQGLASAHRNLKLTQNFFCSVNLLEFNQAACESYQKLRQQKINSGSQDLRIAAIALVNQAIVVTQNYKDFIKVPNLSIEDWTLE</sequence>
<dbReference type="Gene3D" id="3.40.50.1010">
    <property type="entry name" value="5'-nuclease"/>
    <property type="match status" value="1"/>
</dbReference>
<dbReference type="GO" id="GO:0046872">
    <property type="term" value="F:metal ion binding"/>
    <property type="evidence" value="ECO:0007669"/>
    <property type="project" value="UniProtKB-KW"/>
</dbReference>
<dbReference type="InterPro" id="IPR002716">
    <property type="entry name" value="PIN_dom"/>
</dbReference>
<comment type="similarity">
    <text evidence="7">Belongs to the PINc/VapC protein family.</text>
</comment>
<keyword evidence="4" id="KW-0479">Metal-binding</keyword>
<proteinExistence type="inferred from homology"/>
<evidence type="ECO:0000256" key="3">
    <source>
        <dbReference type="ARBA" id="ARBA00022722"/>
    </source>
</evidence>
<comment type="caution">
    <text evidence="9">The sequence shown here is derived from an EMBL/GenBank/DDBJ whole genome shotgun (WGS) entry which is preliminary data.</text>
</comment>
<keyword evidence="2" id="KW-1277">Toxin-antitoxin system</keyword>
<gene>
    <name evidence="9" type="ORF">AN481_17030</name>
</gene>
<keyword evidence="3" id="KW-0540">Nuclease</keyword>
<dbReference type="EMBL" id="LJOY01000075">
    <property type="protein sequence ID" value="OBQ20532.1"/>
    <property type="molecule type" value="Genomic_DNA"/>
</dbReference>
<dbReference type="InterPro" id="IPR050556">
    <property type="entry name" value="Type_II_TA_system_RNase"/>
</dbReference>
<evidence type="ECO:0000313" key="10">
    <source>
        <dbReference type="Proteomes" id="UP000092382"/>
    </source>
</evidence>
<name>A0A1B7VLF0_APHFL</name>
<keyword evidence="6" id="KW-0460">Magnesium</keyword>
<keyword evidence="5" id="KW-0378">Hydrolase</keyword>
<evidence type="ECO:0000256" key="6">
    <source>
        <dbReference type="ARBA" id="ARBA00022842"/>
    </source>
</evidence>
<dbReference type="PANTHER" id="PTHR33653">
    <property type="entry name" value="RIBONUCLEASE VAPC2"/>
    <property type="match status" value="1"/>
</dbReference>
<dbReference type="Pfam" id="PF01850">
    <property type="entry name" value="PIN"/>
    <property type="match status" value="1"/>
</dbReference>
<comment type="cofactor">
    <cofactor evidence="1">
        <name>Mg(2+)</name>
        <dbReference type="ChEBI" id="CHEBI:18420"/>
    </cofactor>
</comment>
<protein>
    <submittedName>
        <fullName evidence="9">Nucleic acid-binding protein</fullName>
    </submittedName>
</protein>
<dbReference type="AlphaFoldDB" id="A0A1B7VLF0"/>
<organism evidence="9 10">
    <name type="scientific">Aphanizomenon flos-aquae LD13</name>
    <dbReference type="NCBI Taxonomy" id="1710894"/>
    <lineage>
        <taxon>Bacteria</taxon>
        <taxon>Bacillati</taxon>
        <taxon>Cyanobacteriota</taxon>
        <taxon>Cyanophyceae</taxon>
        <taxon>Nostocales</taxon>
        <taxon>Aphanizomenonaceae</taxon>
        <taxon>Aphanizomenon</taxon>
    </lineage>
</organism>
<evidence type="ECO:0000256" key="4">
    <source>
        <dbReference type="ARBA" id="ARBA00022723"/>
    </source>
</evidence>
<dbReference type="STRING" id="1803587.GCA_001593825_02072"/>
<dbReference type="SUPFAM" id="SSF88723">
    <property type="entry name" value="PIN domain-like"/>
    <property type="match status" value="1"/>
</dbReference>
<dbReference type="InterPro" id="IPR029060">
    <property type="entry name" value="PIN-like_dom_sf"/>
</dbReference>
<dbReference type="GO" id="GO:0016787">
    <property type="term" value="F:hydrolase activity"/>
    <property type="evidence" value="ECO:0007669"/>
    <property type="project" value="UniProtKB-KW"/>
</dbReference>
<dbReference type="GO" id="GO:0004518">
    <property type="term" value="F:nuclease activity"/>
    <property type="evidence" value="ECO:0007669"/>
    <property type="project" value="UniProtKB-KW"/>
</dbReference>
<evidence type="ECO:0000256" key="7">
    <source>
        <dbReference type="ARBA" id="ARBA00038093"/>
    </source>
</evidence>